<sequence>MSMSFFLQAFTAAQLEQMRDDPECINTLVDGQQAQAAIDLDYVGDALRIALNGVGFASDEMVGEVLSFGCMLVDPELVKVQAAMLARWDQPRLMARVEEMYNDEEAEEMPDVQVSGPALWPHFVTLQQFYQQAAQQGWAVLIYLA</sequence>
<dbReference type="InterPro" id="IPR035944">
    <property type="entry name" value="YfbM-like_sf"/>
</dbReference>
<reference evidence="1" key="1">
    <citation type="submission" date="2024-05" db="EMBL/GenBank/DDBJ databases">
        <authorList>
            <person name="Yang L."/>
            <person name="Pan L."/>
        </authorList>
    </citation>
    <scope>NUCLEOTIDE SEQUENCE</scope>
    <source>
        <strain evidence="1">FCG-7</strain>
    </source>
</reference>
<organism evidence="1">
    <name type="scientific">Chitinibacter mangrovi</name>
    <dbReference type="NCBI Taxonomy" id="3153927"/>
    <lineage>
        <taxon>Bacteria</taxon>
        <taxon>Pseudomonadati</taxon>
        <taxon>Pseudomonadota</taxon>
        <taxon>Betaproteobacteria</taxon>
        <taxon>Neisseriales</taxon>
        <taxon>Chitinibacteraceae</taxon>
        <taxon>Chitinibacter</taxon>
    </lineage>
</organism>
<protein>
    <submittedName>
        <fullName evidence="1">DUF1877 family protein</fullName>
    </submittedName>
</protein>
<dbReference type="Pfam" id="PF08974">
    <property type="entry name" value="DUF1877"/>
    <property type="match status" value="1"/>
</dbReference>
<gene>
    <name evidence="1" type="ORF">ABHF33_01625</name>
</gene>
<evidence type="ECO:0000313" key="1">
    <source>
        <dbReference type="EMBL" id="XBM01007.1"/>
    </source>
</evidence>
<dbReference type="RefSeq" id="WP_348945328.1">
    <property type="nucleotide sequence ID" value="NZ_CP157355.1"/>
</dbReference>
<proteinExistence type="predicted"/>
<dbReference type="AlphaFoldDB" id="A0AAU7F908"/>
<dbReference type="Gene3D" id="3.40.1760.10">
    <property type="entry name" value="YfbM-like super family"/>
    <property type="match status" value="1"/>
</dbReference>
<dbReference type="SUPFAM" id="SSF111069">
    <property type="entry name" value="Hypothetical protein yfbM"/>
    <property type="match status" value="1"/>
</dbReference>
<dbReference type="EMBL" id="CP157355">
    <property type="protein sequence ID" value="XBM01007.1"/>
    <property type="molecule type" value="Genomic_DNA"/>
</dbReference>
<accession>A0AAU7F908</accession>
<dbReference type="KEGG" id="cmav:ABHF33_01625"/>
<name>A0AAU7F908_9NEIS</name>
<dbReference type="InterPro" id="IPR015068">
    <property type="entry name" value="DUF1877"/>
</dbReference>